<accession>A0ABS6T067</accession>
<sequence>MRFISLAFFLTLSVNAPARADMLGWAILPENPVTGTVGTAVCPYEDPAGGNHNCLSLECQPGEPLTLAVSLAGFDAPDSVTLGLSIEGEDLWDLRLLRQSDGRYAKGMSGAQWADGLAALQAGAWGAVTFSTEAYLWHDHLPLNGSRDGIAAALDACWTARTDPALNPAQAAREDVRAWCADRLNRPATINDGFTREEDIDGDGRRDVIANYGAVNCGPIGGAWCGWAGCDLALHLARDDGYLQAFRGIAEGFRVVEDGVVIRRHISECGPDHAGVCAVRYRATDEGLVKAGTAEWPSDRD</sequence>
<protein>
    <submittedName>
        <fullName evidence="2">Uncharacterized protein</fullName>
    </submittedName>
</protein>
<reference evidence="2 3" key="1">
    <citation type="submission" date="2021-05" db="EMBL/GenBank/DDBJ databases">
        <title>Culturable bacteria isolated from Daya Bay.</title>
        <authorList>
            <person name="Zheng W."/>
            <person name="Yu S."/>
            <person name="Huang Y."/>
        </authorList>
    </citation>
    <scope>NUCLEOTIDE SEQUENCE [LARGE SCALE GENOMIC DNA]</scope>
    <source>
        <strain evidence="2 3">DP4N28-5</strain>
    </source>
</reference>
<name>A0ABS6T067_9RHOB</name>
<proteinExistence type="predicted"/>
<dbReference type="Proteomes" id="UP000756530">
    <property type="component" value="Unassembled WGS sequence"/>
</dbReference>
<organism evidence="2 3">
    <name type="scientific">Maritimibacter dapengensis</name>
    <dbReference type="NCBI Taxonomy" id="2836868"/>
    <lineage>
        <taxon>Bacteria</taxon>
        <taxon>Pseudomonadati</taxon>
        <taxon>Pseudomonadota</taxon>
        <taxon>Alphaproteobacteria</taxon>
        <taxon>Rhodobacterales</taxon>
        <taxon>Roseobacteraceae</taxon>
        <taxon>Maritimibacter</taxon>
    </lineage>
</organism>
<comment type="caution">
    <text evidence="2">The sequence shown here is derived from an EMBL/GenBank/DDBJ whole genome shotgun (WGS) entry which is preliminary data.</text>
</comment>
<keyword evidence="3" id="KW-1185">Reference proteome</keyword>
<feature type="chain" id="PRO_5046152179" evidence="1">
    <location>
        <begin position="21"/>
        <end position="301"/>
    </location>
</feature>
<keyword evidence="1" id="KW-0732">Signal</keyword>
<gene>
    <name evidence="2" type="ORF">KJP28_04395</name>
</gene>
<evidence type="ECO:0000313" key="3">
    <source>
        <dbReference type="Proteomes" id="UP000756530"/>
    </source>
</evidence>
<dbReference type="EMBL" id="JAHUZE010000001">
    <property type="protein sequence ID" value="MBV7378153.1"/>
    <property type="molecule type" value="Genomic_DNA"/>
</dbReference>
<dbReference type="RefSeq" id="WP_218391002.1">
    <property type="nucleotide sequence ID" value="NZ_JAHUZE010000001.1"/>
</dbReference>
<evidence type="ECO:0000256" key="1">
    <source>
        <dbReference type="SAM" id="SignalP"/>
    </source>
</evidence>
<feature type="signal peptide" evidence="1">
    <location>
        <begin position="1"/>
        <end position="20"/>
    </location>
</feature>
<evidence type="ECO:0000313" key="2">
    <source>
        <dbReference type="EMBL" id="MBV7378153.1"/>
    </source>
</evidence>